<reference evidence="2 3" key="1">
    <citation type="submission" date="2019-01" db="EMBL/GenBank/DDBJ databases">
        <title>Vagococcus silagei sp. nov. isolated from brewer's grain.</title>
        <authorList>
            <person name="Guu J.-R."/>
        </authorList>
    </citation>
    <scope>NUCLEOTIDE SEQUENCE [LARGE SCALE GENOMIC DNA]</scope>
    <source>
        <strain evidence="2 3">2B-2</strain>
    </source>
</reference>
<evidence type="ECO:0000313" key="2">
    <source>
        <dbReference type="EMBL" id="THB60450.1"/>
    </source>
</evidence>
<name>A0A4S3B3U6_9ENTE</name>
<proteinExistence type="predicted"/>
<dbReference type="Proteomes" id="UP000310506">
    <property type="component" value="Unassembled WGS sequence"/>
</dbReference>
<keyword evidence="1" id="KW-0812">Transmembrane</keyword>
<dbReference type="EMBL" id="SDGV01000023">
    <property type="protein sequence ID" value="THB60450.1"/>
    <property type="molecule type" value="Genomic_DNA"/>
</dbReference>
<evidence type="ECO:0000256" key="1">
    <source>
        <dbReference type="SAM" id="Phobius"/>
    </source>
</evidence>
<dbReference type="RefSeq" id="WP_136137565.1">
    <property type="nucleotide sequence ID" value="NZ_SDGV01000023.1"/>
</dbReference>
<comment type="caution">
    <text evidence="2">The sequence shown here is derived from an EMBL/GenBank/DDBJ whole genome shotgun (WGS) entry which is preliminary data.</text>
</comment>
<protein>
    <submittedName>
        <fullName evidence="2">Uncharacterized protein</fullName>
    </submittedName>
</protein>
<evidence type="ECO:0000313" key="3">
    <source>
        <dbReference type="Proteomes" id="UP000310506"/>
    </source>
</evidence>
<keyword evidence="1" id="KW-1133">Transmembrane helix</keyword>
<organism evidence="2 3">
    <name type="scientific">Vagococcus silagei</name>
    <dbReference type="NCBI Taxonomy" id="2508885"/>
    <lineage>
        <taxon>Bacteria</taxon>
        <taxon>Bacillati</taxon>
        <taxon>Bacillota</taxon>
        <taxon>Bacilli</taxon>
        <taxon>Lactobacillales</taxon>
        <taxon>Enterococcaceae</taxon>
        <taxon>Vagococcus</taxon>
    </lineage>
</organism>
<dbReference type="OrthoDB" id="2199915at2"/>
<dbReference type="AlphaFoldDB" id="A0A4S3B3U6"/>
<gene>
    <name evidence="2" type="ORF">ESZ54_10245</name>
</gene>
<accession>A0A4S3B3U6</accession>
<feature type="transmembrane region" description="Helical" evidence="1">
    <location>
        <begin position="30"/>
        <end position="51"/>
    </location>
</feature>
<keyword evidence="1" id="KW-0472">Membrane</keyword>
<sequence>MKNTKIIIGSVTLVWLIVLAITFSNTFYWYAYLILTGTALVLSFLLLVYLLNNNHHIIEKDEQRKIANDEPLSIPHLFNRIKKKKKKRKPKQPPLKITTDRNQVKSVADNNTFMTTKTKISSVKNKRYLHTKIPQLFQGETQKTLFETIQRLKGQHFFSNFYGDVTNEELVDHFETYENRSIFELYDQTLPNTFAKTLYDPDTETNRIAIFLSSHDQNSDDIMLGFIEMEDTYKANLLMQRYENIQVFTTILGGTYKKVYRNSRNEVKIIKDFINYDLTISLAFYN</sequence>
<keyword evidence="3" id="KW-1185">Reference proteome</keyword>